<dbReference type="Proteomes" id="UP001218218">
    <property type="component" value="Unassembled WGS sequence"/>
</dbReference>
<evidence type="ECO:0000259" key="1">
    <source>
        <dbReference type="PROSITE" id="PS50181"/>
    </source>
</evidence>
<name>A0AAD7F220_9AGAR</name>
<evidence type="ECO:0000313" key="2">
    <source>
        <dbReference type="EMBL" id="KAJ7360864.1"/>
    </source>
</evidence>
<dbReference type="EMBL" id="JARIHO010000005">
    <property type="protein sequence ID" value="KAJ7360864.1"/>
    <property type="molecule type" value="Genomic_DNA"/>
</dbReference>
<accession>A0AAD7F220</accession>
<organism evidence="2 3">
    <name type="scientific">Mycena albidolilacea</name>
    <dbReference type="NCBI Taxonomy" id="1033008"/>
    <lineage>
        <taxon>Eukaryota</taxon>
        <taxon>Fungi</taxon>
        <taxon>Dikarya</taxon>
        <taxon>Basidiomycota</taxon>
        <taxon>Agaricomycotina</taxon>
        <taxon>Agaricomycetes</taxon>
        <taxon>Agaricomycetidae</taxon>
        <taxon>Agaricales</taxon>
        <taxon>Marasmiineae</taxon>
        <taxon>Mycenaceae</taxon>
        <taxon>Mycena</taxon>
    </lineage>
</organism>
<sequence length="172" mass="19076">MLSHLPQELIELIFSDLDVKSFLACALLSSSLVAPSQRLIFRKLVIRIPYPDSPDSETEASFAAASHIPRYVRDLKIHLDSEAESFALQNGLLASILPSFHHLQGLSIKGRLGWNDMTLPLQSGIHNLMTSTNLRSLKLNSRQTSTSPSRPCPQQSPLSRFSVSRLTLFPLA</sequence>
<feature type="domain" description="F-box" evidence="1">
    <location>
        <begin position="1"/>
        <end position="44"/>
    </location>
</feature>
<dbReference type="InterPro" id="IPR036047">
    <property type="entry name" value="F-box-like_dom_sf"/>
</dbReference>
<evidence type="ECO:0000313" key="3">
    <source>
        <dbReference type="Proteomes" id="UP001218218"/>
    </source>
</evidence>
<proteinExistence type="predicted"/>
<dbReference type="PROSITE" id="PS50181">
    <property type="entry name" value="FBOX"/>
    <property type="match status" value="1"/>
</dbReference>
<dbReference type="InterPro" id="IPR001810">
    <property type="entry name" value="F-box_dom"/>
</dbReference>
<dbReference type="Pfam" id="PF00646">
    <property type="entry name" value="F-box"/>
    <property type="match status" value="1"/>
</dbReference>
<reference evidence="2" key="1">
    <citation type="submission" date="2023-03" db="EMBL/GenBank/DDBJ databases">
        <title>Massive genome expansion in bonnet fungi (Mycena s.s.) driven by repeated elements and novel gene families across ecological guilds.</title>
        <authorList>
            <consortium name="Lawrence Berkeley National Laboratory"/>
            <person name="Harder C.B."/>
            <person name="Miyauchi S."/>
            <person name="Viragh M."/>
            <person name="Kuo A."/>
            <person name="Thoen E."/>
            <person name="Andreopoulos B."/>
            <person name="Lu D."/>
            <person name="Skrede I."/>
            <person name="Drula E."/>
            <person name="Henrissat B."/>
            <person name="Morin E."/>
            <person name="Kohler A."/>
            <person name="Barry K."/>
            <person name="LaButti K."/>
            <person name="Morin E."/>
            <person name="Salamov A."/>
            <person name="Lipzen A."/>
            <person name="Mereny Z."/>
            <person name="Hegedus B."/>
            <person name="Baldrian P."/>
            <person name="Stursova M."/>
            <person name="Weitz H."/>
            <person name="Taylor A."/>
            <person name="Grigoriev I.V."/>
            <person name="Nagy L.G."/>
            <person name="Martin F."/>
            <person name="Kauserud H."/>
        </authorList>
    </citation>
    <scope>NUCLEOTIDE SEQUENCE</scope>
    <source>
        <strain evidence="2">CBHHK002</strain>
    </source>
</reference>
<dbReference type="AlphaFoldDB" id="A0AAD7F220"/>
<gene>
    <name evidence="2" type="ORF">DFH08DRAFT_360502</name>
</gene>
<protein>
    <recommendedName>
        <fullName evidence="1">F-box domain-containing protein</fullName>
    </recommendedName>
</protein>
<dbReference type="SUPFAM" id="SSF81383">
    <property type="entry name" value="F-box domain"/>
    <property type="match status" value="1"/>
</dbReference>
<keyword evidence="3" id="KW-1185">Reference proteome</keyword>
<comment type="caution">
    <text evidence="2">The sequence shown here is derived from an EMBL/GenBank/DDBJ whole genome shotgun (WGS) entry which is preliminary data.</text>
</comment>